<dbReference type="SMART" id="SM00471">
    <property type="entry name" value="HDc"/>
    <property type="match status" value="1"/>
</dbReference>
<dbReference type="EMBL" id="PDJZ01000002">
    <property type="protein sequence ID" value="RXJ85478.1"/>
    <property type="molecule type" value="Genomic_DNA"/>
</dbReference>
<feature type="modified residue" description="4-aspartylphosphate" evidence="2">
    <location>
        <position position="65"/>
    </location>
</feature>
<dbReference type="SUPFAM" id="SSF55785">
    <property type="entry name" value="PYP-like sensor domain (PAS domain)"/>
    <property type="match status" value="2"/>
</dbReference>
<evidence type="ECO:0000313" key="7">
    <source>
        <dbReference type="EMBL" id="RXJ85478.1"/>
    </source>
</evidence>
<dbReference type="CDD" id="cd00130">
    <property type="entry name" value="PAS"/>
    <property type="match status" value="2"/>
</dbReference>
<dbReference type="PANTHER" id="PTHR45228:SF1">
    <property type="entry name" value="CYCLIC DI-GMP PHOSPHODIESTERASE TM_0186"/>
    <property type="match status" value="1"/>
</dbReference>
<dbReference type="InterPro" id="IPR001789">
    <property type="entry name" value="Sig_transdc_resp-reg_receiver"/>
</dbReference>
<dbReference type="CDD" id="cd00156">
    <property type="entry name" value="REC"/>
    <property type="match status" value="2"/>
</dbReference>
<evidence type="ECO:0000256" key="2">
    <source>
        <dbReference type="PROSITE-ProRule" id="PRU00169"/>
    </source>
</evidence>
<dbReference type="FunFam" id="1.10.3210.10:FF:000018">
    <property type="entry name" value="Two-component system response regulator"/>
    <property type="match status" value="1"/>
</dbReference>
<dbReference type="OrthoDB" id="9781223at2"/>
<dbReference type="Pfam" id="PF08447">
    <property type="entry name" value="PAS_3"/>
    <property type="match status" value="1"/>
</dbReference>
<dbReference type="PROSITE" id="PS51832">
    <property type="entry name" value="HD_GYP"/>
    <property type="match status" value="1"/>
</dbReference>
<feature type="domain" description="PAS" evidence="4">
    <location>
        <begin position="288"/>
        <end position="339"/>
    </location>
</feature>
<dbReference type="GO" id="GO:0009214">
    <property type="term" value="P:cyclic nucleotide catabolic process"/>
    <property type="evidence" value="ECO:0007669"/>
    <property type="project" value="UniProtKB-ARBA"/>
</dbReference>
<dbReference type="PROSITE" id="PS50112">
    <property type="entry name" value="PAS"/>
    <property type="match status" value="2"/>
</dbReference>
<keyword evidence="2" id="KW-0597">Phosphoprotein</keyword>
<dbReference type="PANTHER" id="PTHR45228">
    <property type="entry name" value="CYCLIC DI-GMP PHOSPHODIESTERASE TM_0186-RELATED"/>
    <property type="match status" value="1"/>
</dbReference>
<feature type="domain" description="HD-GYP" evidence="6">
    <location>
        <begin position="532"/>
        <end position="729"/>
    </location>
</feature>
<feature type="domain" description="Response regulatory" evidence="3">
    <location>
        <begin position="138"/>
        <end position="255"/>
    </location>
</feature>
<feature type="domain" description="PAS" evidence="4">
    <location>
        <begin position="410"/>
        <end position="479"/>
    </location>
</feature>
<dbReference type="Pfam" id="PF00072">
    <property type="entry name" value="Response_reg"/>
    <property type="match status" value="2"/>
</dbReference>
<evidence type="ECO:0000259" key="4">
    <source>
        <dbReference type="PROSITE" id="PS50112"/>
    </source>
</evidence>
<dbReference type="InterPro" id="IPR035965">
    <property type="entry name" value="PAS-like_dom_sf"/>
</dbReference>
<dbReference type="AlphaFoldDB" id="A0A4Q0ZPE8"/>
<dbReference type="InterPro" id="IPR052020">
    <property type="entry name" value="Cyclic_di-GMP/3'3'-cGAMP_PDE"/>
</dbReference>
<dbReference type="InterPro" id="IPR001610">
    <property type="entry name" value="PAC"/>
</dbReference>
<dbReference type="SUPFAM" id="SSF52172">
    <property type="entry name" value="CheY-like"/>
    <property type="match status" value="2"/>
</dbReference>
<dbReference type="SMART" id="SM00448">
    <property type="entry name" value="REC"/>
    <property type="match status" value="2"/>
</dbReference>
<feature type="domain" description="Response regulatory" evidence="3">
    <location>
        <begin position="16"/>
        <end position="128"/>
    </location>
</feature>
<dbReference type="SMART" id="SM00091">
    <property type="entry name" value="PAS"/>
    <property type="match status" value="2"/>
</dbReference>
<dbReference type="SUPFAM" id="SSF109604">
    <property type="entry name" value="HD-domain/PDEase-like"/>
    <property type="match status" value="1"/>
</dbReference>
<feature type="modified residue" description="4-aspartylphosphate" evidence="2">
    <location>
        <position position="187"/>
    </location>
</feature>
<gene>
    <name evidence="7" type="ORF">CRU90_02555</name>
</gene>
<dbReference type="InterPro" id="IPR037522">
    <property type="entry name" value="HD_GYP_dom"/>
</dbReference>
<evidence type="ECO:0000259" key="3">
    <source>
        <dbReference type="PROSITE" id="PS50110"/>
    </source>
</evidence>
<evidence type="ECO:0000313" key="8">
    <source>
        <dbReference type="Proteomes" id="UP000290870"/>
    </source>
</evidence>
<keyword evidence="1" id="KW-0378">Hydrolase</keyword>
<accession>A0A4Q0ZPE8</accession>
<proteinExistence type="predicted"/>
<dbReference type="RefSeq" id="WP_128985703.1">
    <property type="nucleotide sequence ID" value="NZ_PDJZ01000002.1"/>
</dbReference>
<dbReference type="InterPro" id="IPR011006">
    <property type="entry name" value="CheY-like_superfamily"/>
</dbReference>
<sequence>MNSKKNSFIFDESKCKILIVDDSKTINNLLTKEFNNSNYKTYNAYNLKEARKIIKNTSIDYLILDINLPDGKGYDLFEDLENTSIKTFILTSQKDEEKREFSFKKGIIDFIIKDNFLFQKIEQIIEMINKIEHNKNETILIIDDSFVIQQQLKDLFENRNYNVLLASNEKDALKIIQEEQPDLMILDVELKKANGIDFLQKNNELIISELKIPVIIISGTINITITRDSYKAGAVDVIKKPFVIEEMNLKIDLWIDYRRKQKELNRSSQLLKQYKNAVDERSIVSKTDERGIITYVNEQFCLLSGYSKKELIGKNHNIVSHPDNKKELYQEIWHTIKNEKKSWTGKIKNKKKDGSYYWIDVLIKPILDKNGNIEEFIALKNDITEQEDVKEYFQLKLKGSQKDLNHSIKLAREYEKAIDISSILLRTDSDGKINYVNNKFVELTEFSKKELIGSDYRIFKNIETENEIFKNLESLLEDKIIFNGILKNRSKSGKTYWINITIVPIKDDNHKTIEYMWIINDLTELFNLNEEIQSTQKEIIYKMGEIGETRSKETGNHVKRVAEYSKLLAILCGLDEQQANILLVASPMHDIGKVGIPDSILKKPGKLTIEEFEIMKEHAMIGYNILKDSNREILKAAAIVAKEHHEKWDGSGYPFGLKGEEIHIYGRITAIADVFDALGSDRCYKKAWEDEKIFELFKNEKAKQFDPKLVDLFFDNIQQFKDIRNKYKD</sequence>
<dbReference type="Pfam" id="PF13487">
    <property type="entry name" value="HD_5"/>
    <property type="match status" value="1"/>
</dbReference>
<dbReference type="Pfam" id="PF13426">
    <property type="entry name" value="PAS_9"/>
    <property type="match status" value="1"/>
</dbReference>
<dbReference type="InterPro" id="IPR003607">
    <property type="entry name" value="HD/PDEase_dom"/>
</dbReference>
<organism evidence="7 8">
    <name type="scientific">Arcobacter cloacae</name>
    <dbReference type="NCBI Taxonomy" id="1054034"/>
    <lineage>
        <taxon>Bacteria</taxon>
        <taxon>Pseudomonadati</taxon>
        <taxon>Campylobacterota</taxon>
        <taxon>Epsilonproteobacteria</taxon>
        <taxon>Campylobacterales</taxon>
        <taxon>Arcobacteraceae</taxon>
        <taxon>Arcobacter</taxon>
    </lineage>
</organism>
<feature type="domain" description="PAC" evidence="5">
    <location>
        <begin position="341"/>
        <end position="395"/>
    </location>
</feature>
<dbReference type="SMART" id="SM00086">
    <property type="entry name" value="PAC"/>
    <property type="match status" value="2"/>
</dbReference>
<dbReference type="Gene3D" id="3.30.450.20">
    <property type="entry name" value="PAS domain"/>
    <property type="match status" value="2"/>
</dbReference>
<evidence type="ECO:0000256" key="1">
    <source>
        <dbReference type="ARBA" id="ARBA00022801"/>
    </source>
</evidence>
<dbReference type="PROSITE" id="PS50113">
    <property type="entry name" value="PAC"/>
    <property type="match status" value="2"/>
</dbReference>
<dbReference type="CDD" id="cd00077">
    <property type="entry name" value="HDc"/>
    <property type="match status" value="1"/>
</dbReference>
<feature type="domain" description="PAC" evidence="5">
    <location>
        <begin position="474"/>
        <end position="534"/>
    </location>
</feature>
<dbReference type="Proteomes" id="UP000290870">
    <property type="component" value="Unassembled WGS sequence"/>
</dbReference>
<name>A0A4Q0ZPE8_9BACT</name>
<dbReference type="InterPro" id="IPR013655">
    <property type="entry name" value="PAS_fold_3"/>
</dbReference>
<dbReference type="PROSITE" id="PS50110">
    <property type="entry name" value="RESPONSE_REGULATORY"/>
    <property type="match status" value="2"/>
</dbReference>
<dbReference type="Gene3D" id="1.10.3210.10">
    <property type="entry name" value="Hypothetical protein af1432"/>
    <property type="match status" value="1"/>
</dbReference>
<dbReference type="InterPro" id="IPR000700">
    <property type="entry name" value="PAS-assoc_C"/>
</dbReference>
<dbReference type="NCBIfam" id="TIGR00229">
    <property type="entry name" value="sensory_box"/>
    <property type="match status" value="2"/>
</dbReference>
<evidence type="ECO:0000259" key="5">
    <source>
        <dbReference type="PROSITE" id="PS50113"/>
    </source>
</evidence>
<dbReference type="GO" id="GO:0004112">
    <property type="term" value="F:cyclic-nucleotide phosphodiesterase activity"/>
    <property type="evidence" value="ECO:0007669"/>
    <property type="project" value="UniProtKB-ARBA"/>
</dbReference>
<dbReference type="InterPro" id="IPR000014">
    <property type="entry name" value="PAS"/>
</dbReference>
<reference evidence="7 8" key="1">
    <citation type="submission" date="2017-10" db="EMBL/GenBank/DDBJ databases">
        <title>Genomics of the genus Arcobacter.</title>
        <authorList>
            <person name="Perez-Cataluna A."/>
            <person name="Figueras M.J."/>
        </authorList>
    </citation>
    <scope>NUCLEOTIDE SEQUENCE [LARGE SCALE GENOMIC DNA]</scope>
    <source>
        <strain evidence="7 8">F26</strain>
    </source>
</reference>
<protein>
    <submittedName>
        <fullName evidence="7">Response regulator receiver protein</fullName>
    </submittedName>
</protein>
<dbReference type="Gene3D" id="3.40.50.2300">
    <property type="match status" value="2"/>
</dbReference>
<dbReference type="GO" id="GO:0000160">
    <property type="term" value="P:phosphorelay signal transduction system"/>
    <property type="evidence" value="ECO:0007669"/>
    <property type="project" value="InterPro"/>
</dbReference>
<comment type="caution">
    <text evidence="7">The sequence shown here is derived from an EMBL/GenBank/DDBJ whole genome shotgun (WGS) entry which is preliminary data.</text>
</comment>
<evidence type="ECO:0000259" key="6">
    <source>
        <dbReference type="PROSITE" id="PS51832"/>
    </source>
</evidence>